<evidence type="ECO:0000313" key="2">
    <source>
        <dbReference type="Proteomes" id="UP000176997"/>
    </source>
</evidence>
<dbReference type="AlphaFoldDB" id="A0A1G2S531"/>
<protein>
    <submittedName>
        <fullName evidence="1">Uncharacterized protein</fullName>
    </submittedName>
</protein>
<evidence type="ECO:0000313" key="1">
    <source>
        <dbReference type="EMBL" id="OHA80214.1"/>
    </source>
</evidence>
<proteinExistence type="predicted"/>
<sequence>MKSWDPARSVRLNAALDSLAAMMREGIIAPVISPKTLCELGAEFTDLYHAAFQRSDRPAWARQSFAATQDDDSGFDALCAELSARCGFPVENRKKIMPLYQTHSRSEGRHIKELMQQYEQGAISRGDALRQLSDQQISLSASQERRYFPQTQRSPSAVQDLERRIQRLKRSLEFATPYQDCEKGFLFEGAVGCFLVHKYGRDHVAPQRRMIVQYHDLKGKAHREVFSDFIVDGTIIEVKWRNSLENILNSVLPQLSAYTDIHGVTPSAMVVSKETNHELKAMLGRNVSFTDETRRMGIENLFGKPLSINYLLFEDLIWQDEESGTFTALMQEIDALVQKGDHVRMSEYSAALRQIYLQGHSIESKVKELTRIMSEQAPLPAHRLAEQFGPITLSAQESADYKRRTSIIMKSARSRMNGLLARVYHEYTGVRIRKLDHAAIQCLMSASDEDLGNALKKVYERNDGHEPSVNINKRPYVKDFITAHEDAYKRHIQEITRKLSSVIGVLQGVNNEQIEMMRDSLADFRTSVNVIYSSLQQNNLIDMGREDFKVDWRLIGEECERTAQKVIQYIKEYDSLLVSRVELLNQEGNTRFLRINRSHRLDLMEGLETSVNQCQDALNTLKRYLSDQRCQQIFDRAAQMVDRREFQGPSSVRRIVNQLSSSARLAAVGTVPRLYEAIASGARALMSICPPQADLMFGVIRRFGAIYAVSGNSRSMLCCEADEVFTPIQVHILNMQKMHEMDGYLMIYLPDISFYPHFLRGYLDQELKEPPMRIDCPHDSVRGTFMSADINALFQETIADLDTRSVGYVVEILSGKCYFLNAYLSFKACEIKHQNNIITLPKDMESLLGIMRKLVAVGVPSARMILDHYHRIVYDAGVLAMYSETAAAEYLRGVHLETDHDPLKLHGHLVTAMKADVERFVNLAVKLGIKF</sequence>
<gene>
    <name evidence="1" type="ORF">A2675_02450</name>
</gene>
<dbReference type="EMBL" id="MHUS01000033">
    <property type="protein sequence ID" value="OHA80214.1"/>
    <property type="molecule type" value="Genomic_DNA"/>
</dbReference>
<accession>A0A1G2S531</accession>
<comment type="caution">
    <text evidence="1">The sequence shown here is derived from an EMBL/GenBank/DDBJ whole genome shotgun (WGS) entry which is preliminary data.</text>
</comment>
<reference evidence="1 2" key="1">
    <citation type="journal article" date="2016" name="Nat. Commun.">
        <title>Thousands of microbial genomes shed light on interconnected biogeochemical processes in an aquifer system.</title>
        <authorList>
            <person name="Anantharaman K."/>
            <person name="Brown C.T."/>
            <person name="Hug L.A."/>
            <person name="Sharon I."/>
            <person name="Castelle C.J."/>
            <person name="Probst A.J."/>
            <person name="Thomas B.C."/>
            <person name="Singh A."/>
            <person name="Wilkins M.J."/>
            <person name="Karaoz U."/>
            <person name="Brodie E.L."/>
            <person name="Williams K.H."/>
            <person name="Hubbard S.S."/>
            <person name="Banfield J.F."/>
        </authorList>
    </citation>
    <scope>NUCLEOTIDE SEQUENCE [LARGE SCALE GENOMIC DNA]</scope>
</reference>
<dbReference type="Proteomes" id="UP000176997">
    <property type="component" value="Unassembled WGS sequence"/>
</dbReference>
<organism evidence="1 2">
    <name type="scientific">Candidatus Yonathbacteria bacterium RIFCSPHIGHO2_01_FULL_51_10</name>
    <dbReference type="NCBI Taxonomy" id="1802723"/>
    <lineage>
        <taxon>Bacteria</taxon>
        <taxon>Candidatus Yonathiibacteriota</taxon>
    </lineage>
</organism>
<name>A0A1G2S531_9BACT</name>